<dbReference type="STRING" id="1293045.H663_13975"/>
<protein>
    <submittedName>
        <fullName evidence="1">Uncharacterized protein</fullName>
    </submittedName>
</protein>
<evidence type="ECO:0000313" key="2">
    <source>
        <dbReference type="Proteomes" id="UP000037507"/>
    </source>
</evidence>
<reference evidence="1" key="1">
    <citation type="submission" date="2017-04" db="EMBL/GenBank/DDBJ databases">
        <title>Unexpected and diverse lifestyles within the genus Limnohabitans.</title>
        <authorList>
            <person name="Kasalicky V."/>
            <person name="Mehrshad M."/>
            <person name="Andrei S.-A."/>
            <person name="Salcher M."/>
            <person name="Kratochvilova H."/>
            <person name="Simek K."/>
            <person name="Ghai R."/>
        </authorList>
    </citation>
    <scope>NUCLEOTIDE SEQUENCE [LARGE SCALE GENOMIC DNA]</scope>
    <source>
        <strain evidence="1">II-D5</strain>
    </source>
</reference>
<accession>A0A2T7UE18</accession>
<gene>
    <name evidence="1" type="ORF">H663_010040</name>
</gene>
<dbReference type="EMBL" id="LFYT02000010">
    <property type="protein sequence ID" value="PVE42841.1"/>
    <property type="molecule type" value="Genomic_DNA"/>
</dbReference>
<evidence type="ECO:0000313" key="1">
    <source>
        <dbReference type="EMBL" id="PVE42841.1"/>
    </source>
</evidence>
<proteinExistence type="predicted"/>
<organism evidence="1 2">
    <name type="scientific">Limnohabitans planktonicus II-D5</name>
    <dbReference type="NCBI Taxonomy" id="1293045"/>
    <lineage>
        <taxon>Bacteria</taxon>
        <taxon>Pseudomonadati</taxon>
        <taxon>Pseudomonadota</taxon>
        <taxon>Betaproteobacteria</taxon>
        <taxon>Burkholderiales</taxon>
        <taxon>Comamonadaceae</taxon>
        <taxon>Limnohabitans</taxon>
    </lineage>
</organism>
<name>A0A2T7UE18_9BURK</name>
<comment type="caution">
    <text evidence="1">The sequence shown here is derived from an EMBL/GenBank/DDBJ whole genome shotgun (WGS) entry which is preliminary data.</text>
</comment>
<dbReference type="Proteomes" id="UP000037507">
    <property type="component" value="Unassembled WGS sequence"/>
</dbReference>
<keyword evidence="2" id="KW-1185">Reference proteome</keyword>
<sequence length="100" mass="10445">MQTPWLASAAVKFGAADGQTLEPVEGHVQGQLLHVGLIHWVAMPSRKVNHSTLKTQASMAWMASFAPTDAVAHVRVFPGPLRAVFFPVGASPAGDAGVCG</sequence>
<dbReference type="AlphaFoldDB" id="A0A2T7UE18"/>